<comment type="caution">
    <text evidence="2">The sequence shown here is derived from an EMBL/GenBank/DDBJ whole genome shotgun (WGS) entry which is preliminary data.</text>
</comment>
<evidence type="ECO:0000256" key="1">
    <source>
        <dbReference type="SAM" id="MobiDB-lite"/>
    </source>
</evidence>
<keyword evidence="3" id="KW-1185">Reference proteome</keyword>
<evidence type="ECO:0000313" key="3">
    <source>
        <dbReference type="Proteomes" id="UP000289738"/>
    </source>
</evidence>
<dbReference type="PANTHER" id="PTHR36890:SF1">
    <property type="entry name" value="PROTEIN CYCLOPS"/>
    <property type="match status" value="1"/>
</dbReference>
<evidence type="ECO:0000313" key="2">
    <source>
        <dbReference type="EMBL" id="RYR24003.1"/>
    </source>
</evidence>
<dbReference type="AlphaFoldDB" id="A0A445AC15"/>
<proteinExistence type="predicted"/>
<sequence length="213" mass="24194">MTRSRSSELRRYTEMQNAQAAQENWSHQKPVNVQAMSNGQVDHGVLQRLEGSMNFVMDSFANQTNQMYLGTASQEPSQSESSAAAPVVSSGLDACEGFREQIMDNLKDDRKRRSLDRYGSVSSAVSEEKVDTTKKRRVNIQGSIMAEAKERNLTPSVPSDMQAVLKRCETLEKEVRSLKFNLSFMNRKDSEQTKQIEDLQRQNKSWQMKKSTS</sequence>
<organism evidence="2 3">
    <name type="scientific">Arachis hypogaea</name>
    <name type="common">Peanut</name>
    <dbReference type="NCBI Taxonomy" id="3818"/>
    <lineage>
        <taxon>Eukaryota</taxon>
        <taxon>Viridiplantae</taxon>
        <taxon>Streptophyta</taxon>
        <taxon>Embryophyta</taxon>
        <taxon>Tracheophyta</taxon>
        <taxon>Spermatophyta</taxon>
        <taxon>Magnoliopsida</taxon>
        <taxon>eudicotyledons</taxon>
        <taxon>Gunneridae</taxon>
        <taxon>Pentapetalae</taxon>
        <taxon>rosids</taxon>
        <taxon>fabids</taxon>
        <taxon>Fabales</taxon>
        <taxon>Fabaceae</taxon>
        <taxon>Papilionoideae</taxon>
        <taxon>50 kb inversion clade</taxon>
        <taxon>dalbergioids sensu lato</taxon>
        <taxon>Dalbergieae</taxon>
        <taxon>Pterocarpus clade</taxon>
        <taxon>Arachis</taxon>
    </lineage>
</organism>
<dbReference type="Proteomes" id="UP000289738">
    <property type="component" value="Chromosome B02"/>
</dbReference>
<dbReference type="GO" id="GO:0005634">
    <property type="term" value="C:nucleus"/>
    <property type="evidence" value="ECO:0007669"/>
    <property type="project" value="InterPro"/>
</dbReference>
<accession>A0A445AC15</accession>
<dbReference type="EMBL" id="SDMP01000012">
    <property type="protein sequence ID" value="RYR24003.1"/>
    <property type="molecule type" value="Genomic_DNA"/>
</dbReference>
<name>A0A445AC15_ARAHY</name>
<dbReference type="PANTHER" id="PTHR36890">
    <property type="entry name" value="PROTEIN CYCLOPS"/>
    <property type="match status" value="1"/>
</dbReference>
<reference evidence="2 3" key="1">
    <citation type="submission" date="2019-01" db="EMBL/GenBank/DDBJ databases">
        <title>Sequencing of cultivated peanut Arachis hypogaea provides insights into genome evolution and oil improvement.</title>
        <authorList>
            <person name="Chen X."/>
        </authorList>
    </citation>
    <scope>NUCLEOTIDE SEQUENCE [LARGE SCALE GENOMIC DNA]</scope>
    <source>
        <strain evidence="3">cv. Fuhuasheng</strain>
        <tissue evidence="2">Leaves</tissue>
    </source>
</reference>
<dbReference type="InterPro" id="IPR040036">
    <property type="entry name" value="CYCLOPS"/>
</dbReference>
<gene>
    <name evidence="2" type="ORF">Ahy_B02g057499</name>
</gene>
<feature type="region of interest" description="Disordered" evidence="1">
    <location>
        <begin position="115"/>
        <end position="134"/>
    </location>
</feature>
<dbReference type="GO" id="GO:0036377">
    <property type="term" value="P:arbuscular mycorrhizal association"/>
    <property type="evidence" value="ECO:0007669"/>
    <property type="project" value="InterPro"/>
</dbReference>
<feature type="compositionally biased region" description="Basic and acidic residues" evidence="1">
    <location>
        <begin position="190"/>
        <end position="201"/>
    </location>
</feature>
<protein>
    <submittedName>
        <fullName evidence="2">Uncharacterized protein</fullName>
    </submittedName>
</protein>
<feature type="compositionally biased region" description="Polar residues" evidence="1">
    <location>
        <begin position="202"/>
        <end position="213"/>
    </location>
</feature>
<dbReference type="GO" id="GO:0043565">
    <property type="term" value="F:sequence-specific DNA binding"/>
    <property type="evidence" value="ECO:0007669"/>
    <property type="project" value="InterPro"/>
</dbReference>
<feature type="region of interest" description="Disordered" evidence="1">
    <location>
        <begin position="190"/>
        <end position="213"/>
    </location>
</feature>